<evidence type="ECO:0000256" key="2">
    <source>
        <dbReference type="ARBA" id="ARBA00006275"/>
    </source>
</evidence>
<feature type="chain" id="PRO_5019111638" evidence="6">
    <location>
        <begin position="23"/>
        <end position="495"/>
    </location>
</feature>
<sequence>MKKYILKAFMLMALGAGMTSCGDTFLETDYYSGIDTEDALTSISKISTALNGTYYNLYHYSFAGNYAINIGDIPTDISYWNGKTGHFDGIYTFTIVDTDTYLNSIWKYGYKVADNAARIIEAIPALYENATEEEKAELELYLAEAYSLRGYAQLMLTNIFCHQIKVNGTDFSSEPGIVVINTPIPAFEKVSRSTIGQSYEAVLSDLNNAISHFDAAGGDRGQLQYFGKAAVYGLLARTNLYMENWDAAMSNAQNALNAADISTLTYGNDNYKALYNSETSNTESMFALAITASQNWSANSSGTLWSSYNYSPSPKLQALYGENDCRTSIFAWDSQSTPEVPKFKGGKFSHFSSGNPAYATNYIVNAPEMFLIIAEANLYSANGTINNAQKALLTVAKRNSDITSVGDLPSTKENLMSFIKDERARELFQEGLRLYDLRRWDEMAKVNATQAPNISFVYTNYKISNLVFPIPSAEVNTGYGVAQNENWSSTLPQRN</sequence>
<comment type="subcellular location">
    <subcellularLocation>
        <location evidence="1">Cell outer membrane</location>
    </subcellularLocation>
</comment>
<dbReference type="Proteomes" id="UP000284361">
    <property type="component" value="Unassembled WGS sequence"/>
</dbReference>
<keyword evidence="4" id="KW-0472">Membrane</keyword>
<dbReference type="Gene3D" id="2.20.20.130">
    <property type="match status" value="1"/>
</dbReference>
<dbReference type="GO" id="GO:0009279">
    <property type="term" value="C:cell outer membrane"/>
    <property type="evidence" value="ECO:0007669"/>
    <property type="project" value="UniProtKB-SubCell"/>
</dbReference>
<evidence type="ECO:0000256" key="6">
    <source>
        <dbReference type="SAM" id="SignalP"/>
    </source>
</evidence>
<evidence type="ECO:0000313" key="10">
    <source>
        <dbReference type="Proteomes" id="UP000284361"/>
    </source>
</evidence>
<dbReference type="PROSITE" id="PS51257">
    <property type="entry name" value="PROKAR_LIPOPROTEIN"/>
    <property type="match status" value="1"/>
</dbReference>
<keyword evidence="3 6" id="KW-0732">Signal</keyword>
<feature type="domain" description="SusD-like N-terminal" evidence="8">
    <location>
        <begin position="93"/>
        <end position="239"/>
    </location>
</feature>
<proteinExistence type="inferred from homology"/>
<reference evidence="9 10" key="1">
    <citation type="submission" date="2018-08" db="EMBL/GenBank/DDBJ databases">
        <title>A genome reference for cultivated species of the human gut microbiota.</title>
        <authorList>
            <person name="Zou Y."/>
            <person name="Xue W."/>
            <person name="Luo G."/>
        </authorList>
    </citation>
    <scope>NUCLEOTIDE SEQUENCE [LARGE SCALE GENOMIC DNA]</scope>
    <source>
        <strain evidence="9 10">AM31-10</strain>
    </source>
</reference>
<name>A0A414FWL9_9BACT</name>
<evidence type="ECO:0000256" key="1">
    <source>
        <dbReference type="ARBA" id="ARBA00004442"/>
    </source>
</evidence>
<evidence type="ECO:0000259" key="8">
    <source>
        <dbReference type="Pfam" id="PF14322"/>
    </source>
</evidence>
<gene>
    <name evidence="9" type="ORF">DW789_05800</name>
</gene>
<feature type="domain" description="RagB/SusD" evidence="7">
    <location>
        <begin position="368"/>
        <end position="487"/>
    </location>
</feature>
<feature type="signal peptide" evidence="6">
    <location>
        <begin position="1"/>
        <end position="22"/>
    </location>
</feature>
<dbReference type="RefSeq" id="WP_118164128.1">
    <property type="nucleotide sequence ID" value="NZ_CATVWJ010000059.1"/>
</dbReference>
<comment type="caution">
    <text evidence="9">The sequence shown here is derived from an EMBL/GenBank/DDBJ whole genome shotgun (WGS) entry which is preliminary data.</text>
</comment>
<comment type="similarity">
    <text evidence="2">Belongs to the SusD family.</text>
</comment>
<dbReference type="AlphaFoldDB" id="A0A414FWL9"/>
<evidence type="ECO:0000313" key="9">
    <source>
        <dbReference type="EMBL" id="RHD55823.1"/>
    </source>
</evidence>
<dbReference type="Pfam" id="PF07980">
    <property type="entry name" value="SusD_RagB"/>
    <property type="match status" value="1"/>
</dbReference>
<evidence type="ECO:0000256" key="3">
    <source>
        <dbReference type="ARBA" id="ARBA00022729"/>
    </source>
</evidence>
<dbReference type="Gene3D" id="1.25.40.390">
    <property type="match status" value="1"/>
</dbReference>
<accession>A0A414FWL9</accession>
<dbReference type="EMBL" id="QSJG01000008">
    <property type="protein sequence ID" value="RHD55823.1"/>
    <property type="molecule type" value="Genomic_DNA"/>
</dbReference>
<dbReference type="InterPro" id="IPR011990">
    <property type="entry name" value="TPR-like_helical_dom_sf"/>
</dbReference>
<dbReference type="Pfam" id="PF14322">
    <property type="entry name" value="SusD-like_3"/>
    <property type="match status" value="1"/>
</dbReference>
<evidence type="ECO:0000259" key="7">
    <source>
        <dbReference type="Pfam" id="PF07980"/>
    </source>
</evidence>
<keyword evidence="5" id="KW-0998">Cell outer membrane</keyword>
<organism evidence="9 10">
    <name type="scientific">Phocaeicola plebeius</name>
    <dbReference type="NCBI Taxonomy" id="310297"/>
    <lineage>
        <taxon>Bacteria</taxon>
        <taxon>Pseudomonadati</taxon>
        <taxon>Bacteroidota</taxon>
        <taxon>Bacteroidia</taxon>
        <taxon>Bacteroidales</taxon>
        <taxon>Bacteroidaceae</taxon>
        <taxon>Phocaeicola</taxon>
    </lineage>
</organism>
<evidence type="ECO:0000256" key="5">
    <source>
        <dbReference type="ARBA" id="ARBA00023237"/>
    </source>
</evidence>
<evidence type="ECO:0000256" key="4">
    <source>
        <dbReference type="ARBA" id="ARBA00023136"/>
    </source>
</evidence>
<protein>
    <submittedName>
        <fullName evidence="9">RagB/SusD family nutrient uptake outer membrane protein</fullName>
    </submittedName>
</protein>
<dbReference type="SUPFAM" id="SSF48452">
    <property type="entry name" value="TPR-like"/>
    <property type="match status" value="1"/>
</dbReference>
<dbReference type="Gene3D" id="1.25.40.900">
    <property type="match status" value="1"/>
</dbReference>
<dbReference type="InterPro" id="IPR033985">
    <property type="entry name" value="SusD-like_N"/>
</dbReference>
<dbReference type="InterPro" id="IPR012944">
    <property type="entry name" value="SusD_RagB_dom"/>
</dbReference>